<organism evidence="3 4">
    <name type="scientific">Synoicihabitans lomoniglobus</name>
    <dbReference type="NCBI Taxonomy" id="2909285"/>
    <lineage>
        <taxon>Bacteria</taxon>
        <taxon>Pseudomonadati</taxon>
        <taxon>Verrucomicrobiota</taxon>
        <taxon>Opitutia</taxon>
        <taxon>Opitutales</taxon>
        <taxon>Opitutaceae</taxon>
        <taxon>Synoicihabitans</taxon>
    </lineage>
</organism>
<dbReference type="Gene3D" id="3.10.450.50">
    <property type="match status" value="1"/>
</dbReference>
<evidence type="ECO:0000313" key="3">
    <source>
        <dbReference type="EMBL" id="WED64619.1"/>
    </source>
</evidence>
<reference evidence="3" key="1">
    <citation type="submission" date="2023-03" db="EMBL/GenBank/DDBJ databases">
        <title>Lomoglobus Profundus gen. nov., sp. nov., a novel member of the phylum Verrucomicrobia, isolated from deep-marine sediment of South China Sea.</title>
        <authorList>
            <person name="Ahmad T."/>
            <person name="Ishaq S.E."/>
            <person name="Wang F."/>
        </authorList>
    </citation>
    <scope>NUCLEOTIDE SEQUENCE</scope>
    <source>
        <strain evidence="3">LMO-M01</strain>
    </source>
</reference>
<dbReference type="AlphaFoldDB" id="A0AAE9ZWZ2"/>
<dbReference type="Pfam" id="PF13474">
    <property type="entry name" value="SnoaL_3"/>
    <property type="match status" value="1"/>
</dbReference>
<dbReference type="InterPro" id="IPR032710">
    <property type="entry name" value="NTF2-like_dom_sf"/>
</dbReference>
<sequence length="158" mass="17448">MNRFRCSTLVLGLMLTLSARGEVAATTAVAATLDRFHAAAAAAEFETYFDQFAPEGVFIGTDATERWTVAEFKAYAKPHFDRGKGWTYQPTDRHIVMSADGRHASFDELLTHASLGVCRGTGVLRRIGDVWKIEQYVLTIPIPNDIVGDVVKRIRGDS</sequence>
<keyword evidence="4" id="KW-1185">Reference proteome</keyword>
<gene>
    <name evidence="3" type="ORF">PXH66_19935</name>
</gene>
<feature type="chain" id="PRO_5042297479" evidence="1">
    <location>
        <begin position="25"/>
        <end position="158"/>
    </location>
</feature>
<keyword evidence="1" id="KW-0732">Signal</keyword>
<dbReference type="Proteomes" id="UP001218638">
    <property type="component" value="Chromosome"/>
</dbReference>
<evidence type="ECO:0000256" key="1">
    <source>
        <dbReference type="SAM" id="SignalP"/>
    </source>
</evidence>
<evidence type="ECO:0000313" key="4">
    <source>
        <dbReference type="Proteomes" id="UP001218638"/>
    </source>
</evidence>
<dbReference type="InterPro" id="IPR037401">
    <property type="entry name" value="SnoaL-like"/>
</dbReference>
<evidence type="ECO:0000259" key="2">
    <source>
        <dbReference type="Pfam" id="PF13474"/>
    </source>
</evidence>
<dbReference type="KEGG" id="slom:PXH66_19935"/>
<feature type="signal peptide" evidence="1">
    <location>
        <begin position="1"/>
        <end position="24"/>
    </location>
</feature>
<protein>
    <submittedName>
        <fullName evidence="3">Nuclear transport factor 2 family protein</fullName>
    </submittedName>
</protein>
<dbReference type="SUPFAM" id="SSF54427">
    <property type="entry name" value="NTF2-like"/>
    <property type="match status" value="1"/>
</dbReference>
<dbReference type="EMBL" id="CP119075">
    <property type="protein sequence ID" value="WED64619.1"/>
    <property type="molecule type" value="Genomic_DNA"/>
</dbReference>
<proteinExistence type="predicted"/>
<feature type="domain" description="SnoaL-like" evidence="2">
    <location>
        <begin position="29"/>
        <end position="143"/>
    </location>
</feature>
<dbReference type="RefSeq" id="WP_330930749.1">
    <property type="nucleotide sequence ID" value="NZ_CP119075.1"/>
</dbReference>
<name>A0AAE9ZWZ2_9BACT</name>
<accession>A0AAE9ZWZ2</accession>